<evidence type="ECO:0000313" key="2">
    <source>
        <dbReference type="EMBL" id="KIJ25294.1"/>
    </source>
</evidence>
<dbReference type="InterPro" id="IPR036291">
    <property type="entry name" value="NAD(P)-bd_dom_sf"/>
</dbReference>
<gene>
    <name evidence="2" type="ORF">M422DRAFT_785630</name>
</gene>
<dbReference type="GO" id="GO:0000166">
    <property type="term" value="F:nucleotide binding"/>
    <property type="evidence" value="ECO:0007669"/>
    <property type="project" value="InterPro"/>
</dbReference>
<keyword evidence="3" id="KW-1185">Reference proteome</keyword>
<evidence type="ECO:0000259" key="1">
    <source>
        <dbReference type="Pfam" id="PF01408"/>
    </source>
</evidence>
<dbReference type="InterPro" id="IPR051450">
    <property type="entry name" value="Gfo/Idh/MocA_Oxidoreductases"/>
</dbReference>
<dbReference type="Proteomes" id="UP000054279">
    <property type="component" value="Unassembled WGS sequence"/>
</dbReference>
<accession>A0A0C9TTU4</accession>
<protein>
    <recommendedName>
        <fullName evidence="1">Gfo/Idh/MocA-like oxidoreductase N-terminal domain-containing protein</fullName>
    </recommendedName>
</protein>
<dbReference type="Pfam" id="PF01408">
    <property type="entry name" value="GFO_IDH_MocA"/>
    <property type="match status" value="1"/>
</dbReference>
<dbReference type="Gene3D" id="3.30.360.10">
    <property type="entry name" value="Dihydrodipicolinate Reductase, domain 2"/>
    <property type="match status" value="1"/>
</dbReference>
<dbReference type="SUPFAM" id="SSF55347">
    <property type="entry name" value="Glyceraldehyde-3-phosphate dehydrogenase-like, C-terminal domain"/>
    <property type="match status" value="1"/>
</dbReference>
<dbReference type="AlphaFoldDB" id="A0A0C9TTU4"/>
<dbReference type="Gene3D" id="3.40.50.720">
    <property type="entry name" value="NAD(P)-binding Rossmann-like Domain"/>
    <property type="match status" value="1"/>
</dbReference>
<name>A0A0C9TTU4_SPHS4</name>
<dbReference type="InterPro" id="IPR000683">
    <property type="entry name" value="Gfo/Idh/MocA-like_OxRdtase_N"/>
</dbReference>
<reference evidence="2 3" key="1">
    <citation type="submission" date="2014-06" db="EMBL/GenBank/DDBJ databases">
        <title>Evolutionary Origins and Diversification of the Mycorrhizal Mutualists.</title>
        <authorList>
            <consortium name="DOE Joint Genome Institute"/>
            <consortium name="Mycorrhizal Genomics Consortium"/>
            <person name="Kohler A."/>
            <person name="Kuo A."/>
            <person name="Nagy L.G."/>
            <person name="Floudas D."/>
            <person name="Copeland A."/>
            <person name="Barry K.W."/>
            <person name="Cichocki N."/>
            <person name="Veneault-Fourrey C."/>
            <person name="LaButti K."/>
            <person name="Lindquist E.A."/>
            <person name="Lipzen A."/>
            <person name="Lundell T."/>
            <person name="Morin E."/>
            <person name="Murat C."/>
            <person name="Riley R."/>
            <person name="Ohm R."/>
            <person name="Sun H."/>
            <person name="Tunlid A."/>
            <person name="Henrissat B."/>
            <person name="Grigoriev I.V."/>
            <person name="Hibbett D.S."/>
            <person name="Martin F."/>
        </authorList>
    </citation>
    <scope>NUCLEOTIDE SEQUENCE [LARGE SCALE GENOMIC DNA]</scope>
    <source>
        <strain evidence="2 3">SS14</strain>
    </source>
</reference>
<dbReference type="OrthoDB" id="64915at2759"/>
<dbReference type="EMBL" id="KN837422">
    <property type="protein sequence ID" value="KIJ25294.1"/>
    <property type="molecule type" value="Genomic_DNA"/>
</dbReference>
<dbReference type="SUPFAM" id="SSF51735">
    <property type="entry name" value="NAD(P)-binding Rossmann-fold domains"/>
    <property type="match status" value="1"/>
</dbReference>
<organism evidence="2 3">
    <name type="scientific">Sphaerobolus stellatus (strain SS14)</name>
    <dbReference type="NCBI Taxonomy" id="990650"/>
    <lineage>
        <taxon>Eukaryota</taxon>
        <taxon>Fungi</taxon>
        <taxon>Dikarya</taxon>
        <taxon>Basidiomycota</taxon>
        <taxon>Agaricomycotina</taxon>
        <taxon>Agaricomycetes</taxon>
        <taxon>Phallomycetidae</taxon>
        <taxon>Geastrales</taxon>
        <taxon>Sphaerobolaceae</taxon>
        <taxon>Sphaerobolus</taxon>
    </lineage>
</organism>
<sequence length="436" mass="47967">MVQGPITLAIIGAGNRGQLYASFALKYPSLCKVVAVAEPRPRTRSLFVSAHDIPPSNVFAHWKELVAGGKLADAVIIAVQDRYHTEVVKACAPLGYHILCEKPLATSAEDCIAIANAIKEAAGDRVFAIGHVLRYSPYNKAIVKLIRSRELGKPINIVHVEPIGYFHFAHSYVRGNWSREDTSSFSLLTKSCHDIDILCHYFYPATPVKVSSFGSLSHFRKSAKPEGAQSATRCLECPYERECAYSAKKIYLEPVERGHVGWPAHVLTDGPPDIENITEALKNGPYGQCVYESSNDVVDNQVVNIEFSDGSTASFTMVAFTEAICERQTRIHFNNGELIGDMNTFTTTDFRLRKKETHAPKPDEDGGHHGGGDMGLISSFVEAVKAGDKNLLGENTGVDHVLLAHLVVFAAEKSRREGAVVNVIEFEKQLRENMQL</sequence>
<feature type="domain" description="Gfo/Idh/MocA-like oxidoreductase N-terminal" evidence="1">
    <location>
        <begin position="7"/>
        <end position="121"/>
    </location>
</feature>
<dbReference type="HOGENOM" id="CLU_023194_4_1_1"/>
<proteinExistence type="predicted"/>
<dbReference type="PANTHER" id="PTHR43377">
    <property type="entry name" value="BILIVERDIN REDUCTASE A"/>
    <property type="match status" value="1"/>
</dbReference>
<evidence type="ECO:0000313" key="3">
    <source>
        <dbReference type="Proteomes" id="UP000054279"/>
    </source>
</evidence>
<dbReference type="PANTHER" id="PTHR43377:SF12">
    <property type="entry name" value="BINDING ROSSMANN FOLD OXIDOREDUCTASE, PUTATIVE (AFU_ORTHOLOGUE AFUA_3G11840)-RELATED"/>
    <property type="match status" value="1"/>
</dbReference>